<evidence type="ECO:0000313" key="3">
    <source>
        <dbReference type="Proteomes" id="UP000001194"/>
    </source>
</evidence>
<dbReference type="GeneID" id="6074887"/>
<organism evidence="3">
    <name type="scientific">Laccaria bicolor (strain S238N-H82 / ATCC MYA-4686)</name>
    <name type="common">Bicoloured deceiver</name>
    <name type="synonym">Laccaria laccata var. bicolor</name>
    <dbReference type="NCBI Taxonomy" id="486041"/>
    <lineage>
        <taxon>Eukaryota</taxon>
        <taxon>Fungi</taxon>
        <taxon>Dikarya</taxon>
        <taxon>Basidiomycota</taxon>
        <taxon>Agaricomycotina</taxon>
        <taxon>Agaricomycetes</taxon>
        <taxon>Agaricomycetidae</taxon>
        <taxon>Agaricales</taxon>
        <taxon>Agaricineae</taxon>
        <taxon>Hydnangiaceae</taxon>
        <taxon>Laccaria</taxon>
    </lineage>
</organism>
<dbReference type="HOGENOM" id="CLU_111219_0_0_1"/>
<reference evidence="2 3" key="1">
    <citation type="journal article" date="2008" name="Nature">
        <title>The genome of Laccaria bicolor provides insights into mycorrhizal symbiosis.</title>
        <authorList>
            <person name="Martin F."/>
            <person name="Aerts A."/>
            <person name="Ahren D."/>
            <person name="Brun A."/>
            <person name="Danchin E.G.J."/>
            <person name="Duchaussoy F."/>
            <person name="Gibon J."/>
            <person name="Kohler A."/>
            <person name="Lindquist E."/>
            <person name="Pereda V."/>
            <person name="Salamov A."/>
            <person name="Shapiro H.J."/>
            <person name="Wuyts J."/>
            <person name="Blaudez D."/>
            <person name="Buee M."/>
            <person name="Brokstein P."/>
            <person name="Canbaeck B."/>
            <person name="Cohen D."/>
            <person name="Courty P.E."/>
            <person name="Coutinho P.M."/>
            <person name="Delaruelle C."/>
            <person name="Detter J.C."/>
            <person name="Deveau A."/>
            <person name="DiFazio S."/>
            <person name="Duplessis S."/>
            <person name="Fraissinet-Tachet L."/>
            <person name="Lucic E."/>
            <person name="Frey-Klett P."/>
            <person name="Fourrey C."/>
            <person name="Feussner I."/>
            <person name="Gay G."/>
            <person name="Grimwood J."/>
            <person name="Hoegger P.J."/>
            <person name="Jain P."/>
            <person name="Kilaru S."/>
            <person name="Labbe J."/>
            <person name="Lin Y.C."/>
            <person name="Legue V."/>
            <person name="Le Tacon F."/>
            <person name="Marmeisse R."/>
            <person name="Melayah D."/>
            <person name="Montanini B."/>
            <person name="Muratet M."/>
            <person name="Nehls U."/>
            <person name="Niculita-Hirzel H."/>
            <person name="Oudot-Le Secq M.P."/>
            <person name="Peter M."/>
            <person name="Quesneville H."/>
            <person name="Rajashekar B."/>
            <person name="Reich M."/>
            <person name="Rouhier N."/>
            <person name="Schmutz J."/>
            <person name="Yin T."/>
            <person name="Chalot M."/>
            <person name="Henrissat B."/>
            <person name="Kuees U."/>
            <person name="Lucas S."/>
            <person name="Van de Peer Y."/>
            <person name="Podila G.K."/>
            <person name="Polle A."/>
            <person name="Pukkila P.J."/>
            <person name="Richardson P.M."/>
            <person name="Rouze P."/>
            <person name="Sanders I.R."/>
            <person name="Stajich J.E."/>
            <person name="Tunlid A."/>
            <person name="Tuskan G."/>
            <person name="Grigoriev I.V."/>
        </authorList>
    </citation>
    <scope>NUCLEOTIDE SEQUENCE [LARGE SCALE GENOMIC DNA]</scope>
    <source>
        <strain evidence="3">S238N-H82 / ATCC MYA-4686</strain>
    </source>
</reference>
<accession>B0D5L4</accession>
<feature type="region of interest" description="Disordered" evidence="1">
    <location>
        <begin position="1"/>
        <end position="33"/>
    </location>
</feature>
<dbReference type="RefSeq" id="XP_001879178.1">
    <property type="nucleotide sequence ID" value="XM_001879143.1"/>
</dbReference>
<evidence type="ECO:0000256" key="1">
    <source>
        <dbReference type="SAM" id="MobiDB-lite"/>
    </source>
</evidence>
<sequence>MPWSTSTQTKISRKGGIRFKTRGGEGGIQNHIHGSPYRLHSTHWPIKARHDAMCRSCLGMLPCVGSPVSGHFRAMCWSHIVVWLVTCRVAFGCVAVASLVSRLLCLCVGHIQLMSVIWLVACRVASRLGTLPSRLLCRSLVSGHFRVHTRQARRVNAASTRPRGISTREAGQEWGSGPKRFQKLFGNCCNALAYLDIITSITVMADMTLTGKFRKV</sequence>
<gene>
    <name evidence="2" type="ORF">LACBIDRAFT_317953</name>
</gene>
<feature type="compositionally biased region" description="Basic residues" evidence="1">
    <location>
        <begin position="11"/>
        <end position="21"/>
    </location>
</feature>
<dbReference type="Proteomes" id="UP000001194">
    <property type="component" value="Unassembled WGS sequence"/>
</dbReference>
<evidence type="ECO:0000313" key="2">
    <source>
        <dbReference type="EMBL" id="EDR09793.1"/>
    </source>
</evidence>
<dbReference type="InParanoid" id="B0D5L4"/>
<name>B0D5L4_LACBS</name>
<dbReference type="AlphaFoldDB" id="B0D5L4"/>
<keyword evidence="3" id="KW-1185">Reference proteome</keyword>
<proteinExistence type="predicted"/>
<dbReference type="KEGG" id="lbc:LACBIDRAFT_317953"/>
<feature type="compositionally biased region" description="Polar residues" evidence="1">
    <location>
        <begin position="1"/>
        <end position="10"/>
    </location>
</feature>
<dbReference type="EMBL" id="DS547098">
    <property type="protein sequence ID" value="EDR09793.1"/>
    <property type="molecule type" value="Genomic_DNA"/>
</dbReference>
<protein>
    <submittedName>
        <fullName evidence="2">Predicted protein</fullName>
    </submittedName>
</protein>